<evidence type="ECO:0000313" key="4">
    <source>
        <dbReference type="Proteomes" id="UP000012589"/>
    </source>
</evidence>
<keyword evidence="1" id="KW-0812">Transmembrane</keyword>
<dbReference type="EMBL" id="AQFT01000142">
    <property type="protein sequence ID" value="EMZ20534.1"/>
    <property type="molecule type" value="Genomic_DNA"/>
</dbReference>
<proteinExistence type="predicted"/>
<dbReference type="Pfam" id="PF01757">
    <property type="entry name" value="Acyl_transf_3"/>
    <property type="match status" value="1"/>
</dbReference>
<dbReference type="AlphaFoldDB" id="N2A874"/>
<evidence type="ECO:0000256" key="1">
    <source>
        <dbReference type="SAM" id="Phobius"/>
    </source>
</evidence>
<feature type="transmembrane region" description="Helical" evidence="1">
    <location>
        <begin position="304"/>
        <end position="322"/>
    </location>
</feature>
<organism evidence="3 4">
    <name type="scientific">Eubacterium plexicaudatum ASF492</name>
    <dbReference type="NCBI Taxonomy" id="1235802"/>
    <lineage>
        <taxon>Bacteria</taxon>
        <taxon>Bacillati</taxon>
        <taxon>Bacillota</taxon>
        <taxon>Clostridia</taxon>
        <taxon>Eubacteriales</taxon>
        <taxon>Eubacteriaceae</taxon>
        <taxon>Eubacterium</taxon>
    </lineage>
</organism>
<dbReference type="PANTHER" id="PTHR23028:SF53">
    <property type="entry name" value="ACYL_TRANSF_3 DOMAIN-CONTAINING PROTEIN"/>
    <property type="match status" value="1"/>
</dbReference>
<accession>N2A874</accession>
<dbReference type="GO" id="GO:0016020">
    <property type="term" value="C:membrane"/>
    <property type="evidence" value="ECO:0007669"/>
    <property type="project" value="TreeGrafter"/>
</dbReference>
<feature type="transmembrane region" description="Helical" evidence="1">
    <location>
        <begin position="15"/>
        <end position="36"/>
    </location>
</feature>
<dbReference type="eggNOG" id="COG1835">
    <property type="taxonomic scope" value="Bacteria"/>
</dbReference>
<keyword evidence="1" id="KW-0472">Membrane</keyword>
<dbReference type="InterPro" id="IPR050879">
    <property type="entry name" value="Acyltransferase_3"/>
</dbReference>
<dbReference type="GO" id="GO:0000271">
    <property type="term" value="P:polysaccharide biosynthetic process"/>
    <property type="evidence" value="ECO:0007669"/>
    <property type="project" value="TreeGrafter"/>
</dbReference>
<dbReference type="PANTHER" id="PTHR23028">
    <property type="entry name" value="ACETYLTRANSFERASE"/>
    <property type="match status" value="1"/>
</dbReference>
<sequence>MEKEMKNKRIFKYDFIRVTGMLVILIFHFNVSLAAHNIPGKILFGIYNANGSYADIGVPLFFILSGATLMQSARRDFKSFYKKRFLAIFPLFWLAYFIVLIYYFLKYKSIHPFVAQPEHWTALLTIIGIDGYFAGVLPTFYLLGEWFLGCLLFMYLLFPLLQTGVKKYPKITAFLVIMIYFIVIHKYVFLESKFQNIWVRLPEFVFGMYLAEYCGKVKKVVCLSVLVITVMLLFVPLADRFLIYIVTVRGMTCYLTCDFLGEQLEGKLCWWQKNIFEWLSRYSFAIYLLHHVISEQIISSYDGIALSNIELVLLFIIVTRLYNFYR</sequence>
<reference evidence="3 4" key="1">
    <citation type="journal article" date="2014" name="Genome Announc.">
        <title>Draft genome sequences of the altered schaedler flora, a defined bacterial community from gnotobiotic mice.</title>
        <authorList>
            <person name="Wannemuehler M.J."/>
            <person name="Overstreet A.M."/>
            <person name="Ward D.V."/>
            <person name="Phillips G.J."/>
        </authorList>
    </citation>
    <scope>NUCLEOTIDE SEQUENCE [LARGE SCALE GENOMIC DNA]</scope>
    <source>
        <strain evidence="3 4">ASF492</strain>
    </source>
</reference>
<keyword evidence="1" id="KW-1133">Transmembrane helix</keyword>
<evidence type="ECO:0000313" key="3">
    <source>
        <dbReference type="EMBL" id="EMZ20534.1"/>
    </source>
</evidence>
<feature type="transmembrane region" description="Helical" evidence="1">
    <location>
        <begin position="171"/>
        <end position="190"/>
    </location>
</feature>
<keyword evidence="4" id="KW-1185">Reference proteome</keyword>
<dbReference type="OrthoDB" id="9810469at2"/>
<gene>
    <name evidence="3" type="ORF">C823_04948</name>
</gene>
<dbReference type="HOGENOM" id="CLU_067759_0_0_9"/>
<evidence type="ECO:0000259" key="2">
    <source>
        <dbReference type="Pfam" id="PF01757"/>
    </source>
</evidence>
<feature type="domain" description="Acyltransferase 3" evidence="2">
    <location>
        <begin position="13"/>
        <end position="318"/>
    </location>
</feature>
<feature type="transmembrane region" description="Helical" evidence="1">
    <location>
        <begin position="120"/>
        <end position="141"/>
    </location>
</feature>
<protein>
    <recommendedName>
        <fullName evidence="2">Acyltransferase 3 domain-containing protein</fullName>
    </recommendedName>
</protein>
<dbReference type="GO" id="GO:0016747">
    <property type="term" value="F:acyltransferase activity, transferring groups other than amino-acyl groups"/>
    <property type="evidence" value="ECO:0007669"/>
    <property type="project" value="InterPro"/>
</dbReference>
<dbReference type="STRING" id="1235802.C823_04948"/>
<dbReference type="Proteomes" id="UP000012589">
    <property type="component" value="Unassembled WGS sequence"/>
</dbReference>
<feature type="transmembrane region" description="Helical" evidence="1">
    <location>
        <begin position="85"/>
        <end position="105"/>
    </location>
</feature>
<comment type="caution">
    <text evidence="3">The sequence shown here is derived from an EMBL/GenBank/DDBJ whole genome shotgun (WGS) entry which is preliminary data.</text>
</comment>
<feature type="transmembrane region" description="Helical" evidence="1">
    <location>
        <begin position="217"/>
        <end position="235"/>
    </location>
</feature>
<dbReference type="InterPro" id="IPR002656">
    <property type="entry name" value="Acyl_transf_3_dom"/>
</dbReference>
<name>N2A874_9FIRM</name>
<feature type="transmembrane region" description="Helical" evidence="1">
    <location>
        <begin position="146"/>
        <end position="165"/>
    </location>
</feature>
<dbReference type="PATRIC" id="fig|1235802.3.peg.5211"/>